<comment type="subcellular location">
    <subcellularLocation>
        <location evidence="1">Membrane</location>
        <topology evidence="1">Single-pass membrane protein</topology>
    </subcellularLocation>
</comment>
<keyword evidence="3" id="KW-1133">Transmembrane helix</keyword>
<dbReference type="PANTHER" id="PTHR31509">
    <property type="entry name" value="BPS1-LIKE PROTEIN"/>
    <property type="match status" value="1"/>
</dbReference>
<evidence type="ECO:0000313" key="8">
    <source>
        <dbReference type="EMBL" id="KMZ61100.1"/>
    </source>
</evidence>
<evidence type="ECO:0000256" key="2">
    <source>
        <dbReference type="ARBA" id="ARBA00022692"/>
    </source>
</evidence>
<evidence type="ECO:0000256" key="4">
    <source>
        <dbReference type="ARBA" id="ARBA00023136"/>
    </source>
</evidence>
<evidence type="ECO:0000256" key="7">
    <source>
        <dbReference type="SAM" id="MobiDB-lite"/>
    </source>
</evidence>
<evidence type="ECO:0000313" key="9">
    <source>
        <dbReference type="Proteomes" id="UP000036987"/>
    </source>
</evidence>
<feature type="coiled-coil region" evidence="6">
    <location>
        <begin position="330"/>
        <end position="357"/>
    </location>
</feature>
<keyword evidence="2" id="KW-0812">Transmembrane</keyword>
<dbReference type="Proteomes" id="UP000036987">
    <property type="component" value="Unassembled WGS sequence"/>
</dbReference>
<proteinExistence type="inferred from homology"/>
<feature type="region of interest" description="Disordered" evidence="7">
    <location>
        <begin position="387"/>
        <end position="416"/>
    </location>
</feature>
<organism evidence="8 9">
    <name type="scientific">Zostera marina</name>
    <name type="common">Eelgrass</name>
    <dbReference type="NCBI Taxonomy" id="29655"/>
    <lineage>
        <taxon>Eukaryota</taxon>
        <taxon>Viridiplantae</taxon>
        <taxon>Streptophyta</taxon>
        <taxon>Embryophyta</taxon>
        <taxon>Tracheophyta</taxon>
        <taxon>Spermatophyta</taxon>
        <taxon>Magnoliopsida</taxon>
        <taxon>Liliopsida</taxon>
        <taxon>Zosteraceae</taxon>
        <taxon>Zostera</taxon>
    </lineage>
</organism>
<dbReference type="Pfam" id="PF05633">
    <property type="entry name" value="ROH1-like"/>
    <property type="match status" value="1"/>
</dbReference>
<dbReference type="AlphaFoldDB" id="A0A0K9NYU1"/>
<comment type="caution">
    <text evidence="8">The sequence shown here is derived from an EMBL/GenBank/DDBJ whole genome shotgun (WGS) entry which is preliminary data.</text>
</comment>
<evidence type="ECO:0000256" key="3">
    <source>
        <dbReference type="ARBA" id="ARBA00022989"/>
    </source>
</evidence>
<dbReference type="EMBL" id="LFYR01001529">
    <property type="protein sequence ID" value="KMZ61100.1"/>
    <property type="molecule type" value="Genomic_DNA"/>
</dbReference>
<reference evidence="9" key="1">
    <citation type="journal article" date="2016" name="Nature">
        <title>The genome of the seagrass Zostera marina reveals angiosperm adaptation to the sea.</title>
        <authorList>
            <person name="Olsen J.L."/>
            <person name="Rouze P."/>
            <person name="Verhelst B."/>
            <person name="Lin Y.-C."/>
            <person name="Bayer T."/>
            <person name="Collen J."/>
            <person name="Dattolo E."/>
            <person name="De Paoli E."/>
            <person name="Dittami S."/>
            <person name="Maumus F."/>
            <person name="Michel G."/>
            <person name="Kersting A."/>
            <person name="Lauritano C."/>
            <person name="Lohaus R."/>
            <person name="Toepel M."/>
            <person name="Tonon T."/>
            <person name="Vanneste K."/>
            <person name="Amirebrahimi M."/>
            <person name="Brakel J."/>
            <person name="Bostroem C."/>
            <person name="Chovatia M."/>
            <person name="Grimwood J."/>
            <person name="Jenkins J.W."/>
            <person name="Jueterbock A."/>
            <person name="Mraz A."/>
            <person name="Stam W.T."/>
            <person name="Tice H."/>
            <person name="Bornberg-Bauer E."/>
            <person name="Green P.J."/>
            <person name="Pearson G.A."/>
            <person name="Procaccini G."/>
            <person name="Duarte C.M."/>
            <person name="Schmutz J."/>
            <person name="Reusch T.B.H."/>
            <person name="Van de Peer Y."/>
        </authorList>
    </citation>
    <scope>NUCLEOTIDE SEQUENCE [LARGE SCALE GENOMIC DNA]</scope>
    <source>
        <strain evidence="9">cv. Finnish</strain>
    </source>
</reference>
<dbReference type="OrthoDB" id="1878996at2759"/>
<evidence type="ECO:0000256" key="5">
    <source>
        <dbReference type="ARBA" id="ARBA00035114"/>
    </source>
</evidence>
<evidence type="ECO:0000256" key="1">
    <source>
        <dbReference type="ARBA" id="ARBA00004167"/>
    </source>
</evidence>
<gene>
    <name evidence="8" type="ORF">ZOSMA_54G00290</name>
</gene>
<comment type="similarity">
    <text evidence="5">Belongs to the ROH1 family.</text>
</comment>
<name>A0A0K9NYU1_ZOSMR</name>
<sequence length="416" mass="46785">MPPTDYQGSFGRSFLSLRRDHVHTTTTTTTDVLARTSSQDLELQAFQKCVADLFIDLSSSSSTDDLLSISWIRKLLDVFLICKEDFRILVLSDRLNADIPASSNRLVLDFFDRCVKALDVCNAIRDGIDQIRQWTILIDIVLVALRPSSSHFALGEGHLRRANKALADLAISMLDDKDSVGGVFSHRNRSFGRHGNNNNIHRSSSPATRHFRSLSWSVSRTWSAAKQIQAIGNNLVPPKTSEIAATNGLALPIYTMNSVLLVVMWVLVAAVPCQDRGVQHHFSFPRNLPWAAPVMSICDRIMEESKKKDRRNSNGLLMEFEKIERCARALSELTELNKVEDDKMDEVRENVQELDEICRAIREGLDPLEKQVREVFRQIVRSRTESLDRLLLHSPSSSSSSSSAGTAHHPPPHHQK</sequence>
<dbReference type="OMA" id="QVRLWQK"/>
<keyword evidence="4" id="KW-0472">Membrane</keyword>
<evidence type="ECO:0000256" key="6">
    <source>
        <dbReference type="SAM" id="Coils"/>
    </source>
</evidence>
<keyword evidence="6" id="KW-0175">Coiled coil</keyword>
<accession>A0A0K9NYU1</accession>
<feature type="compositionally biased region" description="Low complexity" evidence="7">
    <location>
        <begin position="393"/>
        <end position="408"/>
    </location>
</feature>
<dbReference type="GO" id="GO:0016020">
    <property type="term" value="C:membrane"/>
    <property type="evidence" value="ECO:0007669"/>
    <property type="project" value="UniProtKB-SubCell"/>
</dbReference>
<dbReference type="InterPro" id="IPR008511">
    <property type="entry name" value="ROH1-like"/>
</dbReference>
<protein>
    <submittedName>
        <fullName evidence="8">Uncharacterized protein</fullName>
    </submittedName>
</protein>
<keyword evidence="9" id="KW-1185">Reference proteome</keyword>